<feature type="short sequence motif" description="GXGXXG" evidence="4">
    <location>
        <begin position="828"/>
        <end position="833"/>
    </location>
</feature>
<dbReference type="InterPro" id="IPR019734">
    <property type="entry name" value="TPR_rpt"/>
</dbReference>
<evidence type="ECO:0000313" key="7">
    <source>
        <dbReference type="EMBL" id="CAF1455997.1"/>
    </source>
</evidence>
<dbReference type="SUPFAM" id="SSF52151">
    <property type="entry name" value="FabD/lysophospholipase-like"/>
    <property type="match status" value="1"/>
</dbReference>
<sequence length="1447" mass="166918">MSLNKKELEYNQHHYAILAYKHYRAAARELKAIADEKKSVELEICMARSLYQAGDCCRLEAQIYAIIGIFLLVTSDKTCFTQEKFEKIENLRQEICCIRTVLSAASLNISANKSMLHQAVMDYRKGSITVQQFQNALLSELRFIIFNEYSHSDISEIEASTRVTNISSSFGIGISYLVGDVLLKHEFHHENQTNTEKSKIRERINKIMKDALDHYIKGQYVAFLHSLTVFYAETKILIGIKEYRSDDNHKISLDIQPRQIIKELLYYEFSSEGIANFLVLIGEVLLSAPQLKPKNNLTTNICLELPKYSDFIHFATLVFDEILKNTQLIEAANNFDSKITSTTLCVKPDQCGQVEKSLLNNAFSVSNTYTVEKSIISAVVRLKEVKLVAKINYAIAKLISGGIENLQESANMIKGIKEELAKDLIEEKMYVISGIRLQALIDILAAFGFNNDTLSINNEVIFFKQIIPQLESNNYIKIIDKVLTDDGKVSHCEPAILFDDDNDDIDEFALLDQVLDGMLRLDKTKFVRDVRNNYYKNVEPLKSFITEIIRREHLADIKAWKTSFLKEKYSLTFQYLPILSVMYNLIFIACIIEFHREHKLIFVPDKKVLDFSNGAAKTSIYVLTDTKSDRNNIRTINGIFVASKVSLNYIYNQLELANDPKIKVDLLNQIADYYRHEAEKIDKNHHLESLKIWIRTLKFYNDALAINRNHLPAMLGHVTCLIKLSKYTLAEKFLIENTERKAYFRDSPERWFLLGVLKRKLQNYDEAKNAMENALKLKTNYIEAKHELDLILRLKKETVAKRMQIYKNMTLIHAEPRSSQYNILSIDGGGIRGLIPAMWMSELERRTGMNSSSMFHMMAGTSTGAIVAASLSLPTRFGTRQPRYKAANIVELYTCHSEKVFTRASKLPSLFGFWPIYRAEEKKALFDEYFGNTRLSQALTELIITTVNSGSSTTELFRRSESLIDPGKDYTFTDMLMCTTAAPTYFPPYNLNNSIFVDGGVQANNPTMIAYSTCPKNIDRNDIFVLSLGTGDYVPDPLNPNAERNLLFWTINNSNVLKVIFDGPQNNIDYQLSNMLDSDKYHRWQIWLENPIILDDLDYIDVLYSLLDVDNQKLDIIVQANTFTNTLNFVLKTLNNDIFSLDNSIIDRFCTNILPRIHQNVKSLILDSQSMERILLAADYPNLTELKLFNFNDKILSHYFTVETPLRHIFQQQITDLILVFEKDFNEISIKNYTTDISFPNFFPPLILHNLPSTTFFSSTLNKLSIHVMSFDDCLALLDGRFKQLMTLIVLINNIKYHSSNVYNIDDLPNLKYFSLITYYCLSDIYDTEILPLFRRMSNLEELTLYITIKNRTRIIDGNHISNEILIHMPRLHTFNFCFTINIHTDHSVYYVSKDDIQRFFINLKHQQVNCIVNYQFGIATCHVFSLPFVFDYLQYIGNTFPTFMGY</sequence>
<feature type="active site" description="Proton acceptor" evidence="4">
    <location>
        <position position="998"/>
    </location>
</feature>
<dbReference type="InterPro" id="IPR036815">
    <property type="entry name" value="14-3-3_dom_sf"/>
</dbReference>
<dbReference type="GO" id="GO:0004620">
    <property type="term" value="F:phospholipase activity"/>
    <property type="evidence" value="ECO:0007669"/>
    <property type="project" value="TreeGrafter"/>
</dbReference>
<dbReference type="InterPro" id="IPR011990">
    <property type="entry name" value="TPR-like_helical_dom_sf"/>
</dbReference>
<evidence type="ECO:0000256" key="4">
    <source>
        <dbReference type="PROSITE-ProRule" id="PRU01161"/>
    </source>
</evidence>
<dbReference type="CDD" id="cd07199">
    <property type="entry name" value="Pat17_PNPLA8_PNPLA9_like"/>
    <property type="match status" value="1"/>
</dbReference>
<evidence type="ECO:0000256" key="3">
    <source>
        <dbReference type="PROSITE-ProRule" id="PRU00339"/>
    </source>
</evidence>
<organism evidence="7 8">
    <name type="scientific">Rotaria sordida</name>
    <dbReference type="NCBI Taxonomy" id="392033"/>
    <lineage>
        <taxon>Eukaryota</taxon>
        <taxon>Metazoa</taxon>
        <taxon>Spiralia</taxon>
        <taxon>Gnathifera</taxon>
        <taxon>Rotifera</taxon>
        <taxon>Eurotatoria</taxon>
        <taxon>Bdelloidea</taxon>
        <taxon>Philodinida</taxon>
        <taxon>Philodinidae</taxon>
        <taxon>Rotaria</taxon>
    </lineage>
</organism>
<dbReference type="GO" id="GO:0016042">
    <property type="term" value="P:lipid catabolic process"/>
    <property type="evidence" value="ECO:0007669"/>
    <property type="project" value="UniProtKB-UniRule"/>
</dbReference>
<dbReference type="GO" id="GO:0047372">
    <property type="term" value="F:monoacylglycerol lipase activity"/>
    <property type="evidence" value="ECO:0007669"/>
    <property type="project" value="TreeGrafter"/>
</dbReference>
<feature type="short sequence motif" description="GXSXG" evidence="4">
    <location>
        <begin position="860"/>
        <end position="864"/>
    </location>
</feature>
<dbReference type="Gene3D" id="1.25.40.10">
    <property type="entry name" value="Tetratricopeptide repeat domain"/>
    <property type="match status" value="1"/>
</dbReference>
<dbReference type="SUPFAM" id="SSF48452">
    <property type="entry name" value="TPR-like"/>
    <property type="match status" value="1"/>
</dbReference>
<dbReference type="PANTHER" id="PTHR32176">
    <property type="entry name" value="XYLOSE ISOMERASE"/>
    <property type="match status" value="1"/>
</dbReference>
<feature type="repeat" description="TPR" evidence="3">
    <location>
        <begin position="748"/>
        <end position="781"/>
    </location>
</feature>
<dbReference type="SUPFAM" id="SSF48445">
    <property type="entry name" value="14-3-3 protein"/>
    <property type="match status" value="1"/>
</dbReference>
<dbReference type="PROSITE" id="PS51635">
    <property type="entry name" value="PNPLA"/>
    <property type="match status" value="1"/>
</dbReference>
<gene>
    <name evidence="7" type="ORF">JXQ802_LOCUS37887</name>
</gene>
<evidence type="ECO:0000256" key="5">
    <source>
        <dbReference type="SAM" id="Coils"/>
    </source>
</evidence>
<feature type="domain" description="PNPLA" evidence="6">
    <location>
        <begin position="824"/>
        <end position="1011"/>
    </location>
</feature>
<dbReference type="PANTHER" id="PTHR32176:SF92">
    <property type="entry name" value="XYLOSE ISOMERASE"/>
    <property type="match status" value="1"/>
</dbReference>
<protein>
    <recommendedName>
        <fullName evidence="6">PNPLA domain-containing protein</fullName>
    </recommendedName>
</protein>
<evidence type="ECO:0000256" key="1">
    <source>
        <dbReference type="ARBA" id="ARBA00010240"/>
    </source>
</evidence>
<keyword evidence="5" id="KW-0175">Coiled coil</keyword>
<comment type="similarity">
    <text evidence="1">Belongs to the patatin family.</text>
</comment>
<keyword evidence="4" id="KW-0378">Hydrolase</keyword>
<keyword evidence="3" id="KW-0802">TPR repeat</keyword>
<reference evidence="7" key="1">
    <citation type="submission" date="2021-02" db="EMBL/GenBank/DDBJ databases">
        <authorList>
            <person name="Nowell W R."/>
        </authorList>
    </citation>
    <scope>NUCLEOTIDE SEQUENCE</scope>
</reference>
<evidence type="ECO:0000259" key="6">
    <source>
        <dbReference type="PROSITE" id="PS51635"/>
    </source>
</evidence>
<dbReference type="Gene3D" id="3.40.1090.10">
    <property type="entry name" value="Cytosolic phospholipase A2 catalytic domain"/>
    <property type="match status" value="1"/>
</dbReference>
<keyword evidence="8" id="KW-1185">Reference proteome</keyword>
<comment type="caution">
    <text evidence="7">The sequence shown here is derived from an EMBL/GenBank/DDBJ whole genome shotgun (WGS) entry which is preliminary data.</text>
</comment>
<keyword evidence="4" id="KW-0442">Lipid degradation</keyword>
<evidence type="ECO:0000256" key="2">
    <source>
        <dbReference type="ARBA" id="ARBA00023098"/>
    </source>
</evidence>
<accession>A0A815Q109</accession>
<dbReference type="Proteomes" id="UP000663870">
    <property type="component" value="Unassembled WGS sequence"/>
</dbReference>
<feature type="active site" description="Nucleophile" evidence="4">
    <location>
        <position position="862"/>
    </location>
</feature>
<dbReference type="PROSITE" id="PS50005">
    <property type="entry name" value="TPR"/>
    <property type="match status" value="1"/>
</dbReference>
<dbReference type="InterPro" id="IPR016035">
    <property type="entry name" value="Acyl_Trfase/lysoPLipase"/>
</dbReference>
<feature type="short sequence motif" description="DGA/G" evidence="4">
    <location>
        <begin position="998"/>
        <end position="1000"/>
    </location>
</feature>
<dbReference type="InterPro" id="IPR002641">
    <property type="entry name" value="PNPLA_dom"/>
</dbReference>
<keyword evidence="2 4" id="KW-0443">Lipid metabolism</keyword>
<proteinExistence type="inferred from homology"/>
<dbReference type="Pfam" id="PF01734">
    <property type="entry name" value="Patatin"/>
    <property type="match status" value="1"/>
</dbReference>
<dbReference type="EMBL" id="CAJNOL010002057">
    <property type="protein sequence ID" value="CAF1455997.1"/>
    <property type="molecule type" value="Genomic_DNA"/>
</dbReference>
<name>A0A815Q109_9BILA</name>
<evidence type="ECO:0000313" key="8">
    <source>
        <dbReference type="Proteomes" id="UP000663870"/>
    </source>
</evidence>
<feature type="coiled-coil region" evidence="5">
    <location>
        <begin position="754"/>
        <end position="787"/>
    </location>
</feature>